<keyword evidence="4" id="KW-0328">Glycosyltransferase</keyword>
<dbReference type="EMBL" id="UAVU01000003">
    <property type="protein sequence ID" value="SQA98888.1"/>
    <property type="molecule type" value="Genomic_DNA"/>
</dbReference>
<dbReference type="Proteomes" id="UP000251197">
    <property type="component" value="Unassembled WGS sequence"/>
</dbReference>
<accession>A0A2X2T3F4</accession>
<dbReference type="Pfam" id="PF00156">
    <property type="entry name" value="Pribosyltran"/>
    <property type="match status" value="1"/>
</dbReference>
<proteinExistence type="predicted"/>
<dbReference type="PANTHER" id="PTHR43340:SF1">
    <property type="entry name" value="HYPOXANTHINE PHOSPHORIBOSYLTRANSFERASE"/>
    <property type="match status" value="1"/>
</dbReference>
<dbReference type="InterPro" id="IPR029057">
    <property type="entry name" value="PRTase-like"/>
</dbReference>
<feature type="domain" description="Phosphoribosyltransferase" evidence="3">
    <location>
        <begin position="15"/>
        <end position="133"/>
    </location>
</feature>
<dbReference type="PANTHER" id="PTHR43340">
    <property type="entry name" value="HYPOXANTHINE-GUANINE PHOSPHORIBOSYLTRANSFERASE"/>
    <property type="match status" value="1"/>
</dbReference>
<dbReference type="GO" id="GO:0052657">
    <property type="term" value="F:guanine phosphoribosyltransferase activity"/>
    <property type="evidence" value="ECO:0007669"/>
    <property type="project" value="RHEA"/>
</dbReference>
<dbReference type="SUPFAM" id="SSF53271">
    <property type="entry name" value="PRTase-like"/>
    <property type="match status" value="1"/>
</dbReference>
<dbReference type="GO" id="GO:0004422">
    <property type="term" value="F:hypoxanthine phosphoribosyltransferase activity"/>
    <property type="evidence" value="ECO:0007669"/>
    <property type="project" value="TreeGrafter"/>
</dbReference>
<dbReference type="InterPro" id="IPR050408">
    <property type="entry name" value="HGPRT"/>
</dbReference>
<dbReference type="RefSeq" id="WP_245874349.1">
    <property type="nucleotide sequence ID" value="NZ_CP023525.1"/>
</dbReference>
<dbReference type="STRING" id="158822.LH23_04240"/>
<dbReference type="GO" id="GO:0006178">
    <property type="term" value="P:guanine salvage"/>
    <property type="evidence" value="ECO:0007669"/>
    <property type="project" value="TreeGrafter"/>
</dbReference>
<evidence type="ECO:0000259" key="3">
    <source>
        <dbReference type="Pfam" id="PF00156"/>
    </source>
</evidence>
<evidence type="ECO:0000313" key="5">
    <source>
        <dbReference type="Proteomes" id="UP000251197"/>
    </source>
</evidence>
<name>A0A2X2T3F4_9ENTR</name>
<gene>
    <name evidence="4" type="primary">hpt_2</name>
    <name evidence="4" type="ORF">NCTC12120_02787</name>
</gene>
<dbReference type="GO" id="GO:0000287">
    <property type="term" value="F:magnesium ion binding"/>
    <property type="evidence" value="ECO:0007669"/>
    <property type="project" value="TreeGrafter"/>
</dbReference>
<dbReference type="GO" id="GO:0046100">
    <property type="term" value="P:hypoxanthine metabolic process"/>
    <property type="evidence" value="ECO:0007669"/>
    <property type="project" value="TreeGrafter"/>
</dbReference>
<evidence type="ECO:0000256" key="2">
    <source>
        <dbReference type="ARBA" id="ARBA00049402"/>
    </source>
</evidence>
<keyword evidence="4" id="KW-0808">Transferase</keyword>
<evidence type="ECO:0000313" key="4">
    <source>
        <dbReference type="EMBL" id="SQA98888.1"/>
    </source>
</evidence>
<dbReference type="AlphaFoldDB" id="A0A2X2T3F4"/>
<dbReference type="Gene3D" id="3.40.50.2020">
    <property type="match status" value="1"/>
</dbReference>
<dbReference type="GO" id="GO:0032264">
    <property type="term" value="P:IMP salvage"/>
    <property type="evidence" value="ECO:0007669"/>
    <property type="project" value="TreeGrafter"/>
</dbReference>
<dbReference type="GO" id="GO:0032263">
    <property type="term" value="P:GMP salvage"/>
    <property type="evidence" value="ECO:0007669"/>
    <property type="project" value="TreeGrafter"/>
</dbReference>
<dbReference type="CDD" id="cd06223">
    <property type="entry name" value="PRTases_typeI"/>
    <property type="match status" value="1"/>
</dbReference>
<sequence>MRNNHVGHIVMNESTIADGVTKVARQLNSRYHEAVVITVVPGGILFTADLVRQLTFDISMDYISCPHTPGDRNNGSTIVYHDNIGIKGKDVILVDDAIESGGTMKRLVEHLTENYAPKSLSIATLFVKPGRVEIPVEQFHAYIMDNDDLLIGYGMPWENKYRNLPFVSKLKI</sequence>
<comment type="catalytic activity">
    <reaction evidence="2">
        <text>IMP + diphosphate = hypoxanthine + 5-phospho-alpha-D-ribose 1-diphosphate</text>
        <dbReference type="Rhea" id="RHEA:17973"/>
        <dbReference type="ChEBI" id="CHEBI:17368"/>
        <dbReference type="ChEBI" id="CHEBI:33019"/>
        <dbReference type="ChEBI" id="CHEBI:58017"/>
        <dbReference type="ChEBI" id="CHEBI:58053"/>
        <dbReference type="EC" id="2.4.2.8"/>
    </reaction>
    <physiologicalReaction direction="right-to-left" evidence="2">
        <dbReference type="Rhea" id="RHEA:17975"/>
    </physiologicalReaction>
</comment>
<dbReference type="GO" id="GO:0005829">
    <property type="term" value="C:cytosol"/>
    <property type="evidence" value="ECO:0007669"/>
    <property type="project" value="TreeGrafter"/>
</dbReference>
<comment type="catalytic activity">
    <reaction evidence="1">
        <text>GMP + diphosphate = guanine + 5-phospho-alpha-D-ribose 1-diphosphate</text>
        <dbReference type="Rhea" id="RHEA:25424"/>
        <dbReference type="ChEBI" id="CHEBI:16235"/>
        <dbReference type="ChEBI" id="CHEBI:33019"/>
        <dbReference type="ChEBI" id="CHEBI:58017"/>
        <dbReference type="ChEBI" id="CHEBI:58115"/>
        <dbReference type="EC" id="2.4.2.8"/>
    </reaction>
    <physiologicalReaction direction="right-to-left" evidence="1">
        <dbReference type="Rhea" id="RHEA:25426"/>
    </physiologicalReaction>
</comment>
<evidence type="ECO:0000256" key="1">
    <source>
        <dbReference type="ARBA" id="ARBA00048811"/>
    </source>
</evidence>
<protein>
    <submittedName>
        <fullName evidence="4">Hypoxanthine phosphoribosyltransferase</fullName>
        <ecNumber evidence="4">2.4.2.8</ecNumber>
    </submittedName>
</protein>
<dbReference type="EC" id="2.4.2.8" evidence="4"/>
<dbReference type="InterPro" id="IPR000836">
    <property type="entry name" value="PRTase_dom"/>
</dbReference>
<organism evidence="4 5">
    <name type="scientific">Cedecea neteri</name>
    <dbReference type="NCBI Taxonomy" id="158822"/>
    <lineage>
        <taxon>Bacteria</taxon>
        <taxon>Pseudomonadati</taxon>
        <taxon>Pseudomonadota</taxon>
        <taxon>Gammaproteobacteria</taxon>
        <taxon>Enterobacterales</taxon>
        <taxon>Enterobacteriaceae</taxon>
        <taxon>Cedecea</taxon>
    </lineage>
</organism>
<reference evidence="4 5" key="1">
    <citation type="submission" date="2018-06" db="EMBL/GenBank/DDBJ databases">
        <authorList>
            <consortium name="Pathogen Informatics"/>
            <person name="Doyle S."/>
        </authorList>
    </citation>
    <scope>NUCLEOTIDE SEQUENCE [LARGE SCALE GENOMIC DNA]</scope>
    <source>
        <strain evidence="4 5">NCTC12120</strain>
    </source>
</reference>